<dbReference type="AlphaFoldDB" id="A0A8T7LZA2"/>
<evidence type="ECO:0000313" key="4">
    <source>
        <dbReference type="Proteomes" id="UP000521676"/>
    </source>
</evidence>
<protein>
    <submittedName>
        <fullName evidence="2">Uncharacterized protein</fullName>
    </submittedName>
</protein>
<dbReference type="Proteomes" id="UP000521676">
    <property type="component" value="Unassembled WGS sequence"/>
</dbReference>
<dbReference type="EMBL" id="JACATZ010000001">
    <property type="protein sequence ID" value="NWJ46413.1"/>
    <property type="molecule type" value="Genomic_DNA"/>
</dbReference>
<reference evidence="2 4" key="1">
    <citation type="submission" date="2020-06" db="EMBL/GenBank/DDBJ databases">
        <title>Anoxygenic phototrophic Chloroflexota member uses a Type I reaction center.</title>
        <authorList>
            <person name="Tsuji J.M."/>
            <person name="Shaw N.A."/>
            <person name="Nagashima S."/>
            <person name="Venkiteswaran J."/>
            <person name="Schiff S.L."/>
            <person name="Hanada S."/>
            <person name="Tank M."/>
            <person name="Neufeld J.D."/>
        </authorList>
    </citation>
    <scope>NUCLEOTIDE SEQUENCE [LARGE SCALE GENOMIC DNA]</scope>
    <source>
        <strain evidence="2">L227-S17</strain>
    </source>
</reference>
<reference evidence="3" key="2">
    <citation type="journal article" date="2024" name="Nature">
        <title>Anoxygenic phototroph of the Chloroflexota uses a type I reaction centre.</title>
        <authorList>
            <person name="Tsuji J.M."/>
            <person name="Shaw N.A."/>
            <person name="Nagashima S."/>
            <person name="Venkiteswaran J.J."/>
            <person name="Schiff S.L."/>
            <person name="Watanabe T."/>
            <person name="Fukui M."/>
            <person name="Hanada S."/>
            <person name="Tank M."/>
            <person name="Neufeld J.D."/>
        </authorList>
    </citation>
    <scope>NUCLEOTIDE SEQUENCE</scope>
    <source>
        <strain evidence="3">L227-S17</strain>
    </source>
</reference>
<evidence type="ECO:0000313" key="2">
    <source>
        <dbReference type="EMBL" id="NWJ46413.1"/>
    </source>
</evidence>
<feature type="transmembrane region" description="Helical" evidence="1">
    <location>
        <begin position="27"/>
        <end position="46"/>
    </location>
</feature>
<sequence>MSNTDTIKVVDRRRHGGFIVTNDLVEIYGSLIGVIGVSVFIAIQTLNDMGEAIDNTRIANLLAISPAMVASAIEALEIYELI</sequence>
<accession>A0A8T7LZA2</accession>
<evidence type="ECO:0000313" key="5">
    <source>
        <dbReference type="Proteomes" id="UP001431572"/>
    </source>
</evidence>
<keyword evidence="1" id="KW-0472">Membrane</keyword>
<keyword evidence="1" id="KW-1133">Transmembrane helix</keyword>
<name>A0A8T7LZA2_9CHLR</name>
<evidence type="ECO:0000313" key="3">
    <source>
        <dbReference type="EMBL" id="WJW65781.1"/>
    </source>
</evidence>
<organism evidence="2 4">
    <name type="scientific">Candidatus Chlorohelix allophototropha</name>
    <dbReference type="NCBI Taxonomy" id="3003348"/>
    <lineage>
        <taxon>Bacteria</taxon>
        <taxon>Bacillati</taxon>
        <taxon>Chloroflexota</taxon>
        <taxon>Chloroflexia</taxon>
        <taxon>Candidatus Chloroheliales</taxon>
        <taxon>Candidatus Chloroheliaceae</taxon>
        <taxon>Candidatus Chlorohelix</taxon>
    </lineage>
</organism>
<dbReference type="EMBL" id="CP128399">
    <property type="protein sequence ID" value="WJW65781.1"/>
    <property type="molecule type" value="Genomic_DNA"/>
</dbReference>
<evidence type="ECO:0000256" key="1">
    <source>
        <dbReference type="SAM" id="Phobius"/>
    </source>
</evidence>
<dbReference type="RefSeq" id="WP_341467666.1">
    <property type="nucleotide sequence ID" value="NZ_CP128399.1"/>
</dbReference>
<keyword evidence="5" id="KW-1185">Reference proteome</keyword>
<gene>
    <name evidence="2" type="ORF">HXX08_11090</name>
    <name evidence="3" type="ORF">OZ401_001560</name>
</gene>
<dbReference type="Proteomes" id="UP001431572">
    <property type="component" value="Chromosome 1"/>
</dbReference>
<keyword evidence="1" id="KW-0812">Transmembrane</keyword>
<proteinExistence type="predicted"/>